<evidence type="ECO:0000256" key="1">
    <source>
        <dbReference type="ARBA" id="ARBA00022723"/>
    </source>
</evidence>
<keyword evidence="7" id="KW-1185">Reference proteome</keyword>
<proteinExistence type="predicted"/>
<dbReference type="Pfam" id="PF03110">
    <property type="entry name" value="SBP"/>
    <property type="match status" value="1"/>
</dbReference>
<evidence type="ECO:0000313" key="7">
    <source>
        <dbReference type="Proteomes" id="UP000324897"/>
    </source>
</evidence>
<gene>
    <name evidence="6" type="ORF">EJB05_27291</name>
</gene>
<name>A0A5J9UNK2_9POAL</name>
<keyword evidence="2 4" id="KW-0863">Zinc-finger</keyword>
<dbReference type="Proteomes" id="UP000324897">
    <property type="component" value="Chromosome 2"/>
</dbReference>
<dbReference type="Gramene" id="TVU24831">
    <property type="protein sequence ID" value="TVU24831"/>
    <property type="gene ID" value="EJB05_27291"/>
</dbReference>
<sequence>MMNPAAAVASGIELADPVNPVPLPPTPSFFLPIMDQLESSSFLKSICSGNMEANVPALLSPVSNAAADYTSHFGHDHDILQFYPPASHYLANGNTYSTFLPTPQEYYFPTLLEENMASFAAPPHAQLGINYGGYQTYYFPTRGEYTYGHRPLLCQVEGCMADLSKAKRYHRRHRVCEYHSKAPVVITAGAIMPQRFCQQCSRFHEVDEFDDAKKSCRQRLADHNRRRRKPKPSDTDVLLKRRARAMRSATAKDYGLSSNKGMGTGDVLRGNAFKEHDQSMSHGEVARELVDPKGKAPMKQQEHVPQQILLQQDFPFLLTPSSRTCVPQRQPVSSGSTSNIDQVQEPCVAFHQQHQHGTILQLRQAVLDLDFHY</sequence>
<dbReference type="PROSITE" id="PS51141">
    <property type="entry name" value="ZF_SBP"/>
    <property type="match status" value="1"/>
</dbReference>
<dbReference type="InterPro" id="IPR036893">
    <property type="entry name" value="SBP_sf"/>
</dbReference>
<comment type="caution">
    <text evidence="6">The sequence shown here is derived from an EMBL/GenBank/DDBJ whole genome shotgun (WGS) entry which is preliminary data.</text>
</comment>
<evidence type="ECO:0000313" key="6">
    <source>
        <dbReference type="EMBL" id="TVU24831.1"/>
    </source>
</evidence>
<dbReference type="GO" id="GO:0003677">
    <property type="term" value="F:DNA binding"/>
    <property type="evidence" value="ECO:0007669"/>
    <property type="project" value="InterPro"/>
</dbReference>
<dbReference type="OrthoDB" id="514967at2759"/>
<dbReference type="PANTHER" id="PTHR31251:SF198">
    <property type="entry name" value="SQUAMOSA PROMOTER-BINDING-LIKE PROTEIN 8"/>
    <property type="match status" value="1"/>
</dbReference>
<evidence type="ECO:0000259" key="5">
    <source>
        <dbReference type="PROSITE" id="PS51141"/>
    </source>
</evidence>
<dbReference type="GO" id="GO:0005634">
    <property type="term" value="C:nucleus"/>
    <property type="evidence" value="ECO:0007669"/>
    <property type="project" value="InterPro"/>
</dbReference>
<dbReference type="AlphaFoldDB" id="A0A5J9UNK2"/>
<dbReference type="GO" id="GO:0008270">
    <property type="term" value="F:zinc ion binding"/>
    <property type="evidence" value="ECO:0007669"/>
    <property type="project" value="UniProtKB-KW"/>
</dbReference>
<dbReference type="InterPro" id="IPR044817">
    <property type="entry name" value="SBP-like"/>
</dbReference>
<dbReference type="InterPro" id="IPR004333">
    <property type="entry name" value="SBP_dom"/>
</dbReference>
<evidence type="ECO:0000256" key="3">
    <source>
        <dbReference type="ARBA" id="ARBA00022833"/>
    </source>
</evidence>
<protein>
    <recommendedName>
        <fullName evidence="5">SBP-type domain-containing protein</fullName>
    </recommendedName>
</protein>
<evidence type="ECO:0000256" key="4">
    <source>
        <dbReference type="PROSITE-ProRule" id="PRU00470"/>
    </source>
</evidence>
<organism evidence="6 7">
    <name type="scientific">Eragrostis curvula</name>
    <name type="common">weeping love grass</name>
    <dbReference type="NCBI Taxonomy" id="38414"/>
    <lineage>
        <taxon>Eukaryota</taxon>
        <taxon>Viridiplantae</taxon>
        <taxon>Streptophyta</taxon>
        <taxon>Embryophyta</taxon>
        <taxon>Tracheophyta</taxon>
        <taxon>Spermatophyta</taxon>
        <taxon>Magnoliopsida</taxon>
        <taxon>Liliopsida</taxon>
        <taxon>Poales</taxon>
        <taxon>Poaceae</taxon>
        <taxon>PACMAD clade</taxon>
        <taxon>Chloridoideae</taxon>
        <taxon>Eragrostideae</taxon>
        <taxon>Eragrostidinae</taxon>
        <taxon>Eragrostis</taxon>
    </lineage>
</organism>
<reference evidence="6 7" key="1">
    <citation type="journal article" date="2019" name="Sci. Rep.">
        <title>A high-quality genome of Eragrostis curvula grass provides insights into Poaceae evolution and supports new strategies to enhance forage quality.</title>
        <authorList>
            <person name="Carballo J."/>
            <person name="Santos B.A.C.M."/>
            <person name="Zappacosta D."/>
            <person name="Garbus I."/>
            <person name="Selva J.P."/>
            <person name="Gallo C.A."/>
            <person name="Diaz A."/>
            <person name="Albertini E."/>
            <person name="Caccamo M."/>
            <person name="Echenique V."/>
        </authorList>
    </citation>
    <scope>NUCLEOTIDE SEQUENCE [LARGE SCALE GENOMIC DNA]</scope>
    <source>
        <strain evidence="7">cv. Victoria</strain>
        <tissue evidence="6">Leaf</tissue>
    </source>
</reference>
<keyword evidence="1" id="KW-0479">Metal-binding</keyword>
<accession>A0A5J9UNK2</accession>
<dbReference type="PANTHER" id="PTHR31251">
    <property type="entry name" value="SQUAMOSA PROMOTER-BINDING-LIKE PROTEIN 4"/>
    <property type="match status" value="1"/>
</dbReference>
<evidence type="ECO:0000256" key="2">
    <source>
        <dbReference type="ARBA" id="ARBA00022771"/>
    </source>
</evidence>
<feature type="domain" description="SBP-type" evidence="5">
    <location>
        <begin position="151"/>
        <end position="230"/>
    </location>
</feature>
<dbReference type="SUPFAM" id="SSF103612">
    <property type="entry name" value="SBT domain"/>
    <property type="match status" value="1"/>
</dbReference>
<dbReference type="Gene3D" id="4.10.1100.10">
    <property type="entry name" value="Transcription factor, SBP-box domain"/>
    <property type="match status" value="1"/>
</dbReference>
<feature type="non-terminal residue" evidence="6">
    <location>
        <position position="1"/>
    </location>
</feature>
<dbReference type="EMBL" id="RWGY01000013">
    <property type="protein sequence ID" value="TVU24831.1"/>
    <property type="molecule type" value="Genomic_DNA"/>
</dbReference>
<keyword evidence="3" id="KW-0862">Zinc</keyword>